<dbReference type="FunFam" id="3.30.160.60:FF:000671">
    <property type="entry name" value="Zinc finger protein 26"/>
    <property type="match status" value="1"/>
</dbReference>
<dbReference type="InterPro" id="IPR043129">
    <property type="entry name" value="ATPase_NBD"/>
</dbReference>
<feature type="domain" description="C2H2-type" evidence="25">
    <location>
        <begin position="198"/>
        <end position="225"/>
    </location>
</feature>
<evidence type="ECO:0000256" key="13">
    <source>
        <dbReference type="ARBA" id="ARBA00022843"/>
    </source>
</evidence>
<dbReference type="SMART" id="SM00355">
    <property type="entry name" value="ZnF_C2H2"/>
    <property type="match status" value="37"/>
</dbReference>
<dbReference type="PANTHER" id="PTHR24381">
    <property type="entry name" value="ZINC FINGER PROTEIN"/>
    <property type="match status" value="1"/>
</dbReference>
<dbReference type="FunFam" id="3.30.160.60:FF:002343">
    <property type="entry name" value="Zinc finger protein 33A"/>
    <property type="match status" value="2"/>
</dbReference>
<feature type="domain" description="C2H2-type" evidence="25">
    <location>
        <begin position="1589"/>
        <end position="1616"/>
    </location>
</feature>
<evidence type="ECO:0000256" key="11">
    <source>
        <dbReference type="ARBA" id="ARBA00022771"/>
    </source>
</evidence>
<evidence type="ECO:0000256" key="6">
    <source>
        <dbReference type="ARBA" id="ARBA00022499"/>
    </source>
</evidence>
<feature type="domain" description="C2H2-type" evidence="25">
    <location>
        <begin position="1337"/>
        <end position="1364"/>
    </location>
</feature>
<keyword evidence="7" id="KW-0808">Transferase</keyword>
<evidence type="ECO:0000256" key="4">
    <source>
        <dbReference type="ARBA" id="ARBA00012156"/>
    </source>
</evidence>
<feature type="domain" description="C2H2-type" evidence="25">
    <location>
        <begin position="1365"/>
        <end position="1392"/>
    </location>
</feature>
<evidence type="ECO:0000313" key="26">
    <source>
        <dbReference type="EMBL" id="KAK1789474.1"/>
    </source>
</evidence>
<evidence type="ECO:0000256" key="14">
    <source>
        <dbReference type="ARBA" id="ARBA00023004"/>
    </source>
</evidence>
<organism evidence="26 27">
    <name type="scientific">Electrophorus voltai</name>
    <dbReference type="NCBI Taxonomy" id="2609070"/>
    <lineage>
        <taxon>Eukaryota</taxon>
        <taxon>Metazoa</taxon>
        <taxon>Chordata</taxon>
        <taxon>Craniata</taxon>
        <taxon>Vertebrata</taxon>
        <taxon>Euteleostomi</taxon>
        <taxon>Actinopterygii</taxon>
        <taxon>Neopterygii</taxon>
        <taxon>Teleostei</taxon>
        <taxon>Ostariophysi</taxon>
        <taxon>Gymnotiformes</taxon>
        <taxon>Gymnotoidei</taxon>
        <taxon>Gymnotidae</taxon>
        <taxon>Electrophorus</taxon>
    </lineage>
</organism>
<evidence type="ECO:0000256" key="20">
    <source>
        <dbReference type="ARBA" id="ARBA00030439"/>
    </source>
</evidence>
<dbReference type="FunFam" id="3.30.160.60:FF:000097">
    <property type="entry name" value="Zinc finger protein"/>
    <property type="match status" value="1"/>
</dbReference>
<keyword evidence="5" id="KW-0963">Cytoplasm</keyword>
<keyword evidence="19" id="KW-0012">Acyltransferase</keyword>
<feature type="region of interest" description="Disordered" evidence="24">
    <location>
        <begin position="1981"/>
        <end position="2004"/>
    </location>
</feature>
<dbReference type="Pfam" id="PF14973">
    <property type="entry name" value="TINF2_N"/>
    <property type="match status" value="3"/>
</dbReference>
<feature type="domain" description="C2H2-type" evidence="25">
    <location>
        <begin position="1421"/>
        <end position="1448"/>
    </location>
</feature>
<evidence type="ECO:0000256" key="22">
    <source>
        <dbReference type="ARBA" id="ARBA00068876"/>
    </source>
</evidence>
<dbReference type="CDD" id="cd24132">
    <property type="entry name" value="ASKHA_NBD_OSGEP_like_euk"/>
    <property type="match status" value="1"/>
</dbReference>
<dbReference type="GO" id="GO:0008270">
    <property type="term" value="F:zinc ion binding"/>
    <property type="evidence" value="ECO:0007669"/>
    <property type="project" value="UniProtKB-KW"/>
</dbReference>
<feature type="domain" description="C2H2-type" evidence="25">
    <location>
        <begin position="1533"/>
        <end position="1560"/>
    </location>
</feature>
<dbReference type="FunFam" id="3.30.420.40:FF:000037">
    <property type="entry name" value="Probable tRNA N6-adenosine threonylcarbamoyltransferase"/>
    <property type="match status" value="1"/>
</dbReference>
<keyword evidence="10" id="KW-0677">Repeat</keyword>
<feature type="domain" description="C2H2-type" evidence="25">
    <location>
        <begin position="1308"/>
        <end position="1336"/>
    </location>
</feature>
<dbReference type="InterPro" id="IPR036236">
    <property type="entry name" value="Znf_C2H2_sf"/>
</dbReference>
<keyword evidence="9" id="KW-0479">Metal-binding</keyword>
<feature type="domain" description="C2H2-type" evidence="25">
    <location>
        <begin position="170"/>
        <end position="197"/>
    </location>
</feature>
<dbReference type="FunFam" id="3.30.160.60:FF:000193">
    <property type="entry name" value="Zinc finger protein 300"/>
    <property type="match status" value="1"/>
</dbReference>
<evidence type="ECO:0000256" key="15">
    <source>
        <dbReference type="ARBA" id="ARBA00023015"/>
    </source>
</evidence>
<feature type="compositionally biased region" description="Basic and acidic residues" evidence="24">
    <location>
        <begin position="1991"/>
        <end position="2004"/>
    </location>
</feature>
<evidence type="ECO:0000256" key="16">
    <source>
        <dbReference type="ARBA" id="ARBA00023125"/>
    </source>
</evidence>
<dbReference type="FunFam" id="3.30.160.60:FF:001182">
    <property type="entry name" value="Zinc finger, C2H2 type"/>
    <property type="match status" value="1"/>
</dbReference>
<feature type="domain" description="C2H2-type" evidence="25">
    <location>
        <begin position="2406"/>
        <end position="2433"/>
    </location>
</feature>
<proteinExistence type="inferred from homology"/>
<evidence type="ECO:0000256" key="9">
    <source>
        <dbReference type="ARBA" id="ARBA00022723"/>
    </source>
</evidence>
<evidence type="ECO:0000256" key="24">
    <source>
        <dbReference type="SAM" id="MobiDB-lite"/>
    </source>
</evidence>
<keyword evidence="13" id="KW-0832">Ubl conjugation</keyword>
<dbReference type="PANTHER" id="PTHR24381:SF443">
    <property type="entry name" value="ZINC FINGER PROTEIN CKR1"/>
    <property type="match status" value="1"/>
</dbReference>
<feature type="domain" description="C2H2-type" evidence="25">
    <location>
        <begin position="2462"/>
        <end position="2489"/>
    </location>
</feature>
<keyword evidence="18" id="KW-0539">Nucleus</keyword>
<evidence type="ECO:0000256" key="3">
    <source>
        <dbReference type="ARBA" id="ARBA00006991"/>
    </source>
</evidence>
<feature type="domain" description="C2H2-type" evidence="25">
    <location>
        <begin position="310"/>
        <end position="337"/>
    </location>
</feature>
<evidence type="ECO:0000256" key="1">
    <source>
        <dbReference type="ARBA" id="ARBA00003767"/>
    </source>
</evidence>
<feature type="domain" description="C2H2-type" evidence="25">
    <location>
        <begin position="1561"/>
        <end position="1588"/>
    </location>
</feature>
<dbReference type="SUPFAM" id="SSF53067">
    <property type="entry name" value="Actin-like ATPase domain"/>
    <property type="match status" value="1"/>
</dbReference>
<dbReference type="HAMAP" id="MF_01446">
    <property type="entry name" value="Kae1"/>
    <property type="match status" value="1"/>
</dbReference>
<dbReference type="FunFam" id="3.30.160.60:FF:001290">
    <property type="entry name" value="Zinc finger 45-like"/>
    <property type="match status" value="1"/>
</dbReference>
<feature type="domain" description="C2H2-type" evidence="25">
    <location>
        <begin position="2274"/>
        <end position="2301"/>
    </location>
</feature>
<feature type="region of interest" description="Disordered" evidence="24">
    <location>
        <begin position="1149"/>
        <end position="1230"/>
    </location>
</feature>
<dbReference type="Proteomes" id="UP001239994">
    <property type="component" value="Unassembled WGS sequence"/>
</dbReference>
<feature type="domain" description="C2H2-type" evidence="25">
    <location>
        <begin position="1393"/>
        <end position="1420"/>
    </location>
</feature>
<evidence type="ECO:0000256" key="5">
    <source>
        <dbReference type="ARBA" id="ARBA00022490"/>
    </source>
</evidence>
<feature type="domain" description="C2H2-type" evidence="25">
    <location>
        <begin position="1252"/>
        <end position="1279"/>
    </location>
</feature>
<feature type="region of interest" description="Disordered" evidence="24">
    <location>
        <begin position="1096"/>
        <end position="1118"/>
    </location>
</feature>
<evidence type="ECO:0000256" key="19">
    <source>
        <dbReference type="ARBA" id="ARBA00023315"/>
    </source>
</evidence>
<dbReference type="FunFam" id="3.30.160.60:FF:000446">
    <property type="entry name" value="Zinc finger protein"/>
    <property type="match status" value="3"/>
</dbReference>
<feature type="domain" description="C2H2-type" evidence="25">
    <location>
        <begin position="2330"/>
        <end position="2357"/>
    </location>
</feature>
<dbReference type="GO" id="GO:0000981">
    <property type="term" value="F:DNA-binding transcription factor activity, RNA polymerase II-specific"/>
    <property type="evidence" value="ECO:0007669"/>
    <property type="project" value="TreeGrafter"/>
</dbReference>
<feature type="domain" description="C2H2-type" evidence="25">
    <location>
        <begin position="1449"/>
        <end position="1476"/>
    </location>
</feature>
<evidence type="ECO:0000256" key="12">
    <source>
        <dbReference type="ARBA" id="ARBA00022833"/>
    </source>
</evidence>
<dbReference type="EMBL" id="JAROKS010000022">
    <property type="protein sequence ID" value="KAK1789474.1"/>
    <property type="molecule type" value="Genomic_DNA"/>
</dbReference>
<keyword evidence="12" id="KW-0862">Zinc</keyword>
<feature type="domain" description="C2H2-type" evidence="25">
    <location>
        <begin position="1505"/>
        <end position="1532"/>
    </location>
</feature>
<dbReference type="CDD" id="cd11657">
    <property type="entry name" value="TIN2_N"/>
    <property type="match status" value="2"/>
</dbReference>
<keyword evidence="14" id="KW-0408">Iron</keyword>
<feature type="domain" description="C2H2-type" evidence="25">
    <location>
        <begin position="395"/>
        <end position="422"/>
    </location>
</feature>
<feature type="domain" description="C2H2-type" evidence="25">
    <location>
        <begin position="254"/>
        <end position="281"/>
    </location>
</feature>
<evidence type="ECO:0000256" key="23">
    <source>
        <dbReference type="PROSITE-ProRule" id="PRU00042"/>
    </source>
</evidence>
<dbReference type="Pfam" id="PF00096">
    <property type="entry name" value="zf-C2H2"/>
    <property type="match status" value="18"/>
</dbReference>
<feature type="domain" description="C2H2-type" evidence="25">
    <location>
        <begin position="2225"/>
        <end position="2254"/>
    </location>
</feature>
<feature type="domain" description="C2H2-type" evidence="25">
    <location>
        <begin position="2302"/>
        <end position="2329"/>
    </location>
</feature>
<dbReference type="Pfam" id="PF00814">
    <property type="entry name" value="TsaD"/>
    <property type="match status" value="1"/>
</dbReference>
<dbReference type="InterPro" id="IPR000905">
    <property type="entry name" value="Gcp-like_dom"/>
</dbReference>
<name>A0AAD8Z113_9TELE</name>
<evidence type="ECO:0000256" key="2">
    <source>
        <dbReference type="ARBA" id="ARBA00004123"/>
    </source>
</evidence>
<dbReference type="PROSITE" id="PS00028">
    <property type="entry name" value="ZINC_FINGER_C2H2_1"/>
    <property type="match status" value="34"/>
</dbReference>
<dbReference type="PRINTS" id="PR00789">
    <property type="entry name" value="OSIALOPTASE"/>
</dbReference>
<dbReference type="FunFam" id="3.30.160.60:FF:000624">
    <property type="entry name" value="zinc finger protein 697"/>
    <property type="match status" value="2"/>
</dbReference>
<dbReference type="GO" id="GO:0005634">
    <property type="term" value="C:nucleus"/>
    <property type="evidence" value="ECO:0007669"/>
    <property type="project" value="UniProtKB-SubCell"/>
</dbReference>
<comment type="caution">
    <text evidence="26">The sequence shown here is derived from an EMBL/GenBank/DDBJ whole genome shotgun (WGS) entry which is preliminary data.</text>
</comment>
<dbReference type="InterPro" id="IPR013087">
    <property type="entry name" value="Znf_C2H2_type"/>
</dbReference>
<feature type="domain" description="C2H2-type" evidence="25">
    <location>
        <begin position="451"/>
        <end position="473"/>
    </location>
</feature>
<dbReference type="EC" id="2.3.1.234" evidence="4"/>
<keyword evidence="27" id="KW-1185">Reference proteome</keyword>
<dbReference type="GO" id="GO:0002949">
    <property type="term" value="P:tRNA threonylcarbamoyladenosine modification"/>
    <property type="evidence" value="ECO:0007669"/>
    <property type="project" value="InterPro"/>
</dbReference>
<sequence>MSPTPSDTEEVEPLDSIAIPNTVRVEDELNEESVCQENNTGMCEFQQIYLTADGSTVIVSELDNGGEETTQLQFLEQSDGAETPGVREMSMEEWISEIAGKVISLPILPSTTPVEVLTEETTYVPVIERPPSIKAIINRKSAPTQAVLGRKSLAVPSESRAPQEVGEKKHVCRVCMKEFRYECQLKNHARTHTGERPFQCSDCGKRFRCFSFLSSHIKTHSLARPFKCTQCAKTFRKKADLVKHARVHTGEKPYMCTVCGKSFSQGSYLKIHRECHTSESLHQCPHCEKCFPTAFKLAIHVRYHSMARSYQCNVCGKSFIYASLLRRHKGYHVGERQYLCSVCGKAFVYMFDLKKHQRNHERPRARVPCTVCHKTFAGPEMLRCHLRVHTGERPFSCAVCGKAFSQIGNMKRHERVHTGERPFTCTECGKTYKHSSHLKNHMLSHTGERPWRCAHCGKSFKFAAPLRKHERTHLTVMTVVIGFEGSANKIGIGIVRDGEVLSNPRRTYITPPGQGFLPSETAKHHRSVILTVLQEALDEAGLKPADVDCVAYTKGPGMGAPLVIVALVARTVAQLWEKPLVGVNHCIGHIEMGRLVTGARNPTVLYVSGGNTQVIAYSERRYRIFGETIDIAVGNCLDRFARVIKISNDPSPGYNIEQMAKKGKQYVELPYTVKGMDVSFSGILSYIEETVFSMLVEITERAMAHCGSQEVLIVGGVGCNLRLQEMMGVMCEERGAQLFATDERFCIDNGAMIAQAGWEMFRVGQTTELADSWITQREHKDWTLEQWKKVMWSDESRFTLFQSDGHIKDIDSDLELSVANFKALVLELLKDPAEKAYFFQAVFPVQYGPRYDTALKELMWELLSCLERLLPVPDFKKTLSWLTPAPAGLDEYIESEPKYLQELLQQHKVISNVDNQYWSKGSKLVYNQVSSDYASQEDHQSLPEMWTALSISGDCILSSLSIPPSTHVVVPAEPTVYHMQPTTVTILSQGTLGQLGSEAIIVTDYAEVELSTNDVLEEVSEAAHGGVEDPAVKGAVNVESRSVVAILTEGGTLGEEDEMIAMNQQVELGEEMKKALCEKSVQCDLRMEFPRDGGGLLSPSCLGAAESSENDERVRTDMERQSEIIGQKDIMHTADASLGASGQANCTLSGNKSLSEAGTGQVLPPRRGRGRPRKNTVAPKVVQPGRRRGRPPTVKAEKEKNEEDIGEKSDGKPSKPEAGQNGMETTLLNNDRCPTTTKSCKTETIENPRARYLCNTCGRKFTRTSDVRRHQLTHTGERPFHCTQCAKTFQHAWDLTKHCRKFHGEATFSCRLCTGSFVNLRTLTAHHKKSHTSELPHYCSICGEASSSAVALAAHRRTHSVTQQYRCEQCGEGFDTLLQRSAHRQSHRRHRKFKCPQCDKTYSRRADVKRHLLSHTGERPHQCALCGKSFALRSGLQKHHMTHTGERPYRCPHCPKAFNLISILHRHERMHTGERPFLCSQCGKRFLSLGELLKHDKSHTDERPHACSQCHKRFKSKRALREHALSHTGARPYACSYCSKRFTKPFALNRHHLMHTGERPFSCAHCAKTFLTATEVALHERVHTGERPYACPTCPWRFRSSSELARHRRTHTQARAHACGYCPKTYTSAAKLKSHARIHAAQDNSKCPVDISHTVEVHESTLHESEVADALVRHVSDQSLPLSSLRLLVPPLRLMSALLWRVMQQRNVMQYGILADFVSLVSEAVPELFSHTHGVELILGLRAKLILELCCRGEPVDTHTIQTHLNSIQLSLPLVKDVDSAEVGEAGLPFVELVQTLIKNTDERDHFFQHIFPVEFGPDYDSAIQTLMWDFLSQLGHFLPVPDLLQTVDWLGSESSVLKDCEESISNPDNLKSLLHHHKFLGHLDAPASSPCLSVGGCILSALSGKRDTMHRLGTGSHLPNSPVDSVPAQIPECVMDATDVLTVVVMSEWADGELDANLARECLPGVEAAEHGINQLHADDFQLRQSQDNRTTRENDLGSERGADAEDYLGETALHCKEGDGSLKGAKRRRPEENVCDPTVGGNWSDSNPAGTSALDPSPCMPACAHEESTTLTHLTAIRRSAREPKKTWKIKMVNLQKQKRKPVLHKVVSCQKQRRRPATVKRNSEAVKELNAGPVASNNSKLPFGSKFIRVNLYVSSKVFSCPMCPFTHAQERYLKSHIKKIHPVPQEDGKKEPHMCQVCGKGYRYPGMLKAHERTHTGEQPFQCTALRCGRRFSHIQALRRHRLIHASRPTEELGLEAKGEEPGASEPQMYCCLYCGQNFSSLSARRDHHRSHAQDELNRCSDCGKRLSCQAALVRHKRGHLDERPHKCTLCEATFACVTSFKRHLLAHRPDRPYRCGCGALRKHEWTHSKEKPHLCSHCGKSFKRERTLRAHMAGHTKEKTFRCSLCDKTFAYKASLTRHELTHTGERPFLCADCGKSFFSFGELLKHQRYHTGHKPFQCSHCDKSFTQACYLQLHMRYHTGVRPYTCPQCGKSFFTSCRLKRHMQIHTGEKPFECTECGKRFRQAYVLKHIFPVEFGPDYDSAIQTLMWDFLSQLGHFLPVPDLLQ</sequence>
<comment type="similarity">
    <text evidence="3">Belongs to the krueppel C2H2-type zinc-finger protein family.</text>
</comment>
<dbReference type="Gene3D" id="3.30.160.60">
    <property type="entry name" value="Classic Zinc Finger"/>
    <property type="match status" value="32"/>
</dbReference>
<feature type="domain" description="C2H2-type" evidence="25">
    <location>
        <begin position="1617"/>
        <end position="1644"/>
    </location>
</feature>
<evidence type="ECO:0000256" key="18">
    <source>
        <dbReference type="ARBA" id="ARBA00023242"/>
    </source>
</evidence>
<dbReference type="SUPFAM" id="SSF57667">
    <property type="entry name" value="beta-beta-alpha zinc fingers"/>
    <property type="match status" value="20"/>
</dbReference>
<reference evidence="26" key="1">
    <citation type="submission" date="2023-03" db="EMBL/GenBank/DDBJ databases">
        <title>Electrophorus voltai genome.</title>
        <authorList>
            <person name="Bian C."/>
        </authorList>
    </citation>
    <scope>NUCLEOTIDE SEQUENCE</scope>
    <source>
        <strain evidence="26">CB-2022</strain>
        <tissue evidence="26">Muscle</tissue>
    </source>
</reference>
<feature type="domain" description="C2H2-type" evidence="25">
    <location>
        <begin position="226"/>
        <end position="253"/>
    </location>
</feature>
<feature type="domain" description="C2H2-type" evidence="25">
    <location>
        <begin position="1477"/>
        <end position="1504"/>
    </location>
</feature>
<feature type="non-terminal residue" evidence="26">
    <location>
        <position position="2571"/>
    </location>
</feature>
<comment type="subcellular location">
    <subcellularLocation>
        <location evidence="2">Nucleus</location>
    </subcellularLocation>
</comment>
<dbReference type="FunFam" id="3.30.160.60:FF:001498">
    <property type="entry name" value="Zinc finger protein 404"/>
    <property type="match status" value="1"/>
</dbReference>
<dbReference type="GO" id="GO:0061711">
    <property type="term" value="F:tRNA N(6)-L-threonylcarbamoyladenine synthase activity"/>
    <property type="evidence" value="ECO:0007669"/>
    <property type="project" value="UniProtKB-EC"/>
</dbReference>
<dbReference type="PROSITE" id="PS50157">
    <property type="entry name" value="ZINC_FINGER_C2H2_2"/>
    <property type="match status" value="35"/>
</dbReference>
<dbReference type="InterPro" id="IPR034680">
    <property type="entry name" value="Kae1_archaea_euk"/>
</dbReference>
<evidence type="ECO:0000313" key="27">
    <source>
        <dbReference type="Proteomes" id="UP001239994"/>
    </source>
</evidence>
<dbReference type="FunFam" id="3.30.160.60:FF:000145">
    <property type="entry name" value="Zinc finger protein 574"/>
    <property type="match status" value="1"/>
</dbReference>
<feature type="domain" description="C2H2-type" evidence="25">
    <location>
        <begin position="1280"/>
        <end position="1303"/>
    </location>
</feature>
<feature type="domain" description="C2H2-type" evidence="25">
    <location>
        <begin position="2378"/>
        <end position="2405"/>
    </location>
</feature>
<dbReference type="GO" id="GO:0000977">
    <property type="term" value="F:RNA polymerase II transcription regulatory region sequence-specific DNA binding"/>
    <property type="evidence" value="ECO:0007669"/>
    <property type="project" value="TreeGrafter"/>
</dbReference>
<evidence type="ECO:0000256" key="10">
    <source>
        <dbReference type="ARBA" id="ARBA00022737"/>
    </source>
</evidence>
<keyword evidence="6" id="KW-1017">Isopeptide bond</keyword>
<feature type="domain" description="C2H2-type" evidence="25">
    <location>
        <begin position="2197"/>
        <end position="2224"/>
    </location>
</feature>
<keyword evidence="11 23" id="KW-0863">Zinc-finger</keyword>
<dbReference type="FunFam" id="3.30.160.60:FF:000557">
    <property type="entry name" value="zinc finger and SCAN domain-containing protein 29"/>
    <property type="match status" value="1"/>
</dbReference>
<protein>
    <recommendedName>
        <fullName evidence="22">Zinc finger protein 865</fullName>
        <ecNumber evidence="4">2.3.1.234</ecNumber>
    </recommendedName>
    <alternativeName>
        <fullName evidence="20">N6-L-threonylcarbamoyladenine synthase</fullName>
    </alternativeName>
</protein>
<dbReference type="FunFam" id="3.30.160.60:FF:001442">
    <property type="entry name" value="zinc finger protein 696"/>
    <property type="match status" value="1"/>
</dbReference>
<feature type="region of interest" description="Disordered" evidence="24">
    <location>
        <begin position="2020"/>
        <end position="2057"/>
    </location>
</feature>
<evidence type="ECO:0000259" key="25">
    <source>
        <dbReference type="PROSITE" id="PS50157"/>
    </source>
</evidence>
<evidence type="ECO:0000256" key="21">
    <source>
        <dbReference type="ARBA" id="ARBA00048117"/>
    </source>
</evidence>
<feature type="domain" description="C2H2-type" evidence="25">
    <location>
        <begin position="338"/>
        <end position="365"/>
    </location>
</feature>
<accession>A0AAD8Z113</accession>
<evidence type="ECO:0000256" key="8">
    <source>
        <dbReference type="ARBA" id="ARBA00022694"/>
    </source>
</evidence>
<keyword evidence="17" id="KW-0804">Transcription</keyword>
<keyword evidence="8" id="KW-0819">tRNA processing</keyword>
<dbReference type="FunFam" id="3.30.160.60:FF:000690">
    <property type="entry name" value="Zinc finger protein 354C"/>
    <property type="match status" value="2"/>
</dbReference>
<evidence type="ECO:0000256" key="7">
    <source>
        <dbReference type="ARBA" id="ARBA00022679"/>
    </source>
</evidence>
<evidence type="ECO:0000256" key="17">
    <source>
        <dbReference type="ARBA" id="ARBA00023163"/>
    </source>
</evidence>
<feature type="domain" description="C2H2-type" evidence="25">
    <location>
        <begin position="282"/>
        <end position="309"/>
    </location>
</feature>
<comment type="function">
    <text evidence="1">May be involved in transcriptional regulation.</text>
</comment>
<feature type="compositionally biased region" description="Polar residues" evidence="24">
    <location>
        <begin position="1149"/>
        <end position="1158"/>
    </location>
</feature>
<dbReference type="InterPro" id="IPR029400">
    <property type="entry name" value="TINF2_N"/>
</dbReference>
<feature type="domain" description="C2H2-type" evidence="25">
    <location>
        <begin position="2490"/>
        <end position="2517"/>
    </location>
</feature>
<gene>
    <name evidence="26" type="ORF">P4O66_015397</name>
</gene>
<feature type="compositionally biased region" description="Polar residues" evidence="24">
    <location>
        <begin position="2043"/>
        <end position="2052"/>
    </location>
</feature>
<comment type="catalytic activity">
    <reaction evidence="21">
        <text>L-threonylcarbamoyladenylate + adenosine(37) in tRNA = N(6)-L-threonylcarbamoyladenosine(37) in tRNA + AMP + H(+)</text>
        <dbReference type="Rhea" id="RHEA:37059"/>
        <dbReference type="Rhea" id="RHEA-COMP:10162"/>
        <dbReference type="Rhea" id="RHEA-COMP:10163"/>
        <dbReference type="ChEBI" id="CHEBI:15378"/>
        <dbReference type="ChEBI" id="CHEBI:73682"/>
        <dbReference type="ChEBI" id="CHEBI:74411"/>
        <dbReference type="ChEBI" id="CHEBI:74418"/>
        <dbReference type="ChEBI" id="CHEBI:456215"/>
        <dbReference type="EC" id="2.3.1.234"/>
    </reaction>
</comment>
<dbReference type="Gene3D" id="3.30.420.40">
    <property type="match status" value="2"/>
</dbReference>
<keyword evidence="16" id="KW-0238">DNA-binding</keyword>
<feature type="domain" description="C2H2-type" evidence="25">
    <location>
        <begin position="367"/>
        <end position="394"/>
    </location>
</feature>
<keyword evidence="15" id="KW-0805">Transcription regulation</keyword>
<dbReference type="FunFam" id="3.30.160.60:FF:000100">
    <property type="entry name" value="Zinc finger 45-like"/>
    <property type="match status" value="4"/>
</dbReference>
<feature type="domain" description="C2H2-type" evidence="25">
    <location>
        <begin position="423"/>
        <end position="450"/>
    </location>
</feature>
<feature type="domain" description="C2H2-type" evidence="25">
    <location>
        <begin position="2434"/>
        <end position="2461"/>
    </location>
</feature>
<feature type="compositionally biased region" description="Basic and acidic residues" evidence="24">
    <location>
        <begin position="1195"/>
        <end position="1215"/>
    </location>
</feature>
<dbReference type="InterPro" id="IPR017861">
    <property type="entry name" value="KAE1/TsaD"/>
</dbReference>
<dbReference type="GO" id="GO:0000408">
    <property type="term" value="C:EKC/KEOPS complex"/>
    <property type="evidence" value="ECO:0007669"/>
    <property type="project" value="InterPro"/>
</dbReference>